<dbReference type="Pfam" id="PF13439">
    <property type="entry name" value="Glyco_transf_4"/>
    <property type="match status" value="1"/>
</dbReference>
<organism evidence="3 4">
    <name type="scientific">Xiashengella succiniciproducens</name>
    <dbReference type="NCBI Taxonomy" id="2949635"/>
    <lineage>
        <taxon>Bacteria</taxon>
        <taxon>Pseudomonadati</taxon>
        <taxon>Bacteroidota</taxon>
        <taxon>Bacteroidia</taxon>
        <taxon>Marinilabiliales</taxon>
        <taxon>Marinilabiliaceae</taxon>
        <taxon>Xiashengella</taxon>
    </lineage>
</organism>
<dbReference type="CDD" id="cd03825">
    <property type="entry name" value="GT4_WcaC-like"/>
    <property type="match status" value="1"/>
</dbReference>
<dbReference type="AlphaFoldDB" id="A0A9J6ZQ72"/>
<dbReference type="PANTHER" id="PTHR12526:SF637">
    <property type="entry name" value="GLYCOSYLTRANSFERASE EPSF-RELATED"/>
    <property type="match status" value="1"/>
</dbReference>
<evidence type="ECO:0000313" key="3">
    <source>
        <dbReference type="EMBL" id="URW79779.1"/>
    </source>
</evidence>
<keyword evidence="4" id="KW-1185">Reference proteome</keyword>
<reference evidence="3" key="2">
    <citation type="submission" date="2022-06" db="EMBL/GenBank/DDBJ databases">
        <title>Xiashengella guii gen. nov. sp. nov., a bacterium isolated form anaerobic digestion tank.</title>
        <authorList>
            <person name="Huang H."/>
        </authorList>
    </citation>
    <scope>NUCLEOTIDE SEQUENCE</scope>
    <source>
        <strain evidence="3">Ai-910</strain>
    </source>
</reference>
<dbReference type="KEGG" id="alkq:M9189_00210"/>
<dbReference type="InterPro" id="IPR001296">
    <property type="entry name" value="Glyco_trans_1"/>
</dbReference>
<gene>
    <name evidence="3" type="ORF">M9189_00210</name>
</gene>
<reference evidence="3" key="1">
    <citation type="submission" date="2022-05" db="EMBL/GenBank/DDBJ databases">
        <authorList>
            <person name="Sun X."/>
        </authorList>
    </citation>
    <scope>NUCLEOTIDE SEQUENCE</scope>
    <source>
        <strain evidence="3">Ai-910</strain>
    </source>
</reference>
<dbReference type="EMBL" id="CP098400">
    <property type="protein sequence ID" value="URW79779.1"/>
    <property type="molecule type" value="Genomic_DNA"/>
</dbReference>
<accession>A0A9J6ZQ72</accession>
<dbReference type="RefSeq" id="WP_250723886.1">
    <property type="nucleotide sequence ID" value="NZ_CP098400.1"/>
</dbReference>
<dbReference type="InterPro" id="IPR028098">
    <property type="entry name" value="Glyco_trans_4-like_N"/>
</dbReference>
<dbReference type="PANTHER" id="PTHR12526">
    <property type="entry name" value="GLYCOSYLTRANSFERASE"/>
    <property type="match status" value="1"/>
</dbReference>
<dbReference type="Proteomes" id="UP001056426">
    <property type="component" value="Chromosome"/>
</dbReference>
<feature type="domain" description="Glycosyltransferase subfamily 4-like N-terminal" evidence="2">
    <location>
        <begin position="63"/>
        <end position="222"/>
    </location>
</feature>
<dbReference type="Pfam" id="PF00534">
    <property type="entry name" value="Glycos_transf_1"/>
    <property type="match status" value="1"/>
</dbReference>
<evidence type="ECO:0000259" key="2">
    <source>
        <dbReference type="Pfam" id="PF13439"/>
    </source>
</evidence>
<sequence length="425" mass="47390">MRVVHINRSDARGGASLAASRIVQAQRGIGIDAKLLVGEKLTKAEWVVSIADSPVRKLQLTANFLRDLAAFYPHERNRLERFAFSPALAGFDLSRHPLVREADIIHLHWFNQGFMSVKGLAKIFSLGKPVVWTLHDMWSFTGGCHYSGECESYTIKCGNCPKIIDPAKKDISFTQHKRKKKIYKHAPLSIVTCSKWLGSLAKESSLLRKHPVSSIPNPIDTELYSPCSRSEARERLSIPDDKKIILFGAANVADPRKGMPLLLHALRKMAKGRHASNIRLVIFGKIPANIEEELPFPSHLMHYINDPKVLADLYNSADLFVLPSLEDNLPNTVMEALACGTPVAAFRIGGVPEMVAHGICGYLATPGSAEGLAEGMEHLLFNPDAEDYRRRSREKVRSNFAPELVARRYQELYLSLHEGKMIENA</sequence>
<dbReference type="Gene3D" id="3.40.50.2000">
    <property type="entry name" value="Glycogen Phosphorylase B"/>
    <property type="match status" value="2"/>
</dbReference>
<proteinExistence type="predicted"/>
<evidence type="ECO:0000313" key="4">
    <source>
        <dbReference type="Proteomes" id="UP001056426"/>
    </source>
</evidence>
<protein>
    <submittedName>
        <fullName evidence="3">Glycosyltransferase family 4 protein</fullName>
    </submittedName>
</protein>
<feature type="domain" description="Glycosyl transferase family 1" evidence="1">
    <location>
        <begin position="229"/>
        <end position="392"/>
    </location>
</feature>
<evidence type="ECO:0000259" key="1">
    <source>
        <dbReference type="Pfam" id="PF00534"/>
    </source>
</evidence>
<name>A0A9J6ZQ72_9BACT</name>
<dbReference type="GO" id="GO:0016757">
    <property type="term" value="F:glycosyltransferase activity"/>
    <property type="evidence" value="ECO:0007669"/>
    <property type="project" value="InterPro"/>
</dbReference>
<dbReference type="SUPFAM" id="SSF53756">
    <property type="entry name" value="UDP-Glycosyltransferase/glycogen phosphorylase"/>
    <property type="match status" value="1"/>
</dbReference>